<evidence type="ECO:0000256" key="6">
    <source>
        <dbReference type="ARBA" id="ARBA00022692"/>
    </source>
</evidence>
<feature type="transmembrane region" description="Helical" evidence="13">
    <location>
        <begin position="480"/>
        <end position="499"/>
    </location>
</feature>
<evidence type="ECO:0000256" key="7">
    <source>
        <dbReference type="ARBA" id="ARBA00022989"/>
    </source>
</evidence>
<organism evidence="16 17">
    <name type="scientific">Cryptococcus floricola</name>
    <dbReference type="NCBI Taxonomy" id="2591691"/>
    <lineage>
        <taxon>Eukaryota</taxon>
        <taxon>Fungi</taxon>
        <taxon>Dikarya</taxon>
        <taxon>Basidiomycota</taxon>
        <taxon>Agaricomycotina</taxon>
        <taxon>Tremellomycetes</taxon>
        <taxon>Tremellales</taxon>
        <taxon>Cryptococcaceae</taxon>
        <taxon>Cryptococcus</taxon>
    </lineage>
</organism>
<gene>
    <name evidence="16" type="ORF">B9479_006372</name>
</gene>
<dbReference type="GO" id="GO:0006031">
    <property type="term" value="P:chitin biosynthetic process"/>
    <property type="evidence" value="ECO:0007669"/>
    <property type="project" value="UniProtKB-UniRule"/>
</dbReference>
<comment type="catalytic activity">
    <reaction evidence="12 13">
        <text>[(1-&gt;4)-N-acetyl-beta-D-glucosaminyl](n) + UDP-N-acetyl-alpha-D-glucosamine = [(1-&gt;4)-N-acetyl-beta-D-glucosaminyl](n+1) + UDP + H(+)</text>
        <dbReference type="Rhea" id="RHEA:16637"/>
        <dbReference type="Rhea" id="RHEA-COMP:9593"/>
        <dbReference type="Rhea" id="RHEA-COMP:9595"/>
        <dbReference type="ChEBI" id="CHEBI:15378"/>
        <dbReference type="ChEBI" id="CHEBI:17029"/>
        <dbReference type="ChEBI" id="CHEBI:57705"/>
        <dbReference type="ChEBI" id="CHEBI:58223"/>
        <dbReference type="EC" id="2.4.1.16"/>
    </reaction>
</comment>
<accession>A0A5D3ANJ0</accession>
<protein>
    <recommendedName>
        <fullName evidence="2 13">Chitin synthase</fullName>
        <ecNumber evidence="2 13">2.4.1.16</ecNumber>
    </recommendedName>
</protein>
<name>A0A5D3ANJ0_9TREE</name>
<keyword evidence="5 13" id="KW-0808">Transferase</keyword>
<dbReference type="GO" id="GO:0030428">
    <property type="term" value="C:cell septum"/>
    <property type="evidence" value="ECO:0007669"/>
    <property type="project" value="TreeGrafter"/>
</dbReference>
<keyword evidence="17" id="KW-1185">Reference proteome</keyword>
<dbReference type="EMBL" id="NIDF01000106">
    <property type="protein sequence ID" value="TYJ52995.1"/>
    <property type="molecule type" value="Genomic_DNA"/>
</dbReference>
<comment type="subcellular location">
    <subcellularLocation>
        <location evidence="1 13">Cell membrane</location>
        <topology evidence="1 13">Multi-pass membrane protein</topology>
    </subcellularLocation>
</comment>
<dbReference type="GO" id="GO:0005886">
    <property type="term" value="C:plasma membrane"/>
    <property type="evidence" value="ECO:0007669"/>
    <property type="project" value="UniProtKB-SubCell"/>
</dbReference>
<dbReference type="InterPro" id="IPR004835">
    <property type="entry name" value="Chitin_synth"/>
</dbReference>
<keyword evidence="9 13" id="KW-0961">Cell wall biogenesis/degradation</keyword>
<feature type="transmembrane region" description="Helical" evidence="13">
    <location>
        <begin position="591"/>
        <end position="615"/>
    </location>
</feature>
<dbReference type="Pfam" id="PF01644">
    <property type="entry name" value="Chitin_synth_1"/>
    <property type="match status" value="1"/>
</dbReference>
<dbReference type="Pfam" id="PF08407">
    <property type="entry name" value="Chitin_synth_1N"/>
    <property type="match status" value="1"/>
</dbReference>
<dbReference type="GO" id="GO:0004100">
    <property type="term" value="F:chitin synthase activity"/>
    <property type="evidence" value="ECO:0007669"/>
    <property type="project" value="UniProtKB-UniRule"/>
</dbReference>
<feature type="region of interest" description="Disordered" evidence="14">
    <location>
        <begin position="709"/>
        <end position="731"/>
    </location>
</feature>
<evidence type="ECO:0000256" key="9">
    <source>
        <dbReference type="ARBA" id="ARBA00023316"/>
    </source>
</evidence>
<feature type="compositionally biased region" description="Pro residues" evidence="14">
    <location>
        <begin position="20"/>
        <end position="41"/>
    </location>
</feature>
<evidence type="ECO:0000256" key="8">
    <source>
        <dbReference type="ARBA" id="ARBA00023136"/>
    </source>
</evidence>
<feature type="transmembrane region" description="Helical" evidence="13">
    <location>
        <begin position="844"/>
        <end position="865"/>
    </location>
</feature>
<feature type="transmembrane region" description="Helical" evidence="13">
    <location>
        <begin position="519"/>
        <end position="540"/>
    </location>
</feature>
<dbReference type="PANTHER" id="PTHR22914">
    <property type="entry name" value="CHITIN SYNTHASE"/>
    <property type="match status" value="1"/>
</dbReference>
<dbReference type="PANTHER" id="PTHR22914:SF11">
    <property type="entry name" value="CHITIN SYNTHASE B"/>
    <property type="match status" value="1"/>
</dbReference>
<keyword evidence="6 13" id="KW-0812">Transmembrane</keyword>
<dbReference type="InterPro" id="IPR013616">
    <property type="entry name" value="Chitin_synth_N"/>
</dbReference>
<evidence type="ECO:0000256" key="4">
    <source>
        <dbReference type="ARBA" id="ARBA00022676"/>
    </source>
</evidence>
<feature type="transmembrane region" description="Helical" evidence="13">
    <location>
        <begin position="560"/>
        <end position="579"/>
    </location>
</feature>
<evidence type="ECO:0000313" key="17">
    <source>
        <dbReference type="Proteomes" id="UP000322245"/>
    </source>
</evidence>
<keyword evidence="3 13" id="KW-1003">Cell membrane</keyword>
<evidence type="ECO:0000256" key="12">
    <source>
        <dbReference type="ARBA" id="ARBA00048014"/>
    </source>
</evidence>
<proteinExistence type="inferred from homology"/>
<dbReference type="AlphaFoldDB" id="A0A5D3ANJ0"/>
<evidence type="ECO:0000256" key="5">
    <source>
        <dbReference type="ARBA" id="ARBA00022679"/>
    </source>
</evidence>
<feature type="region of interest" description="Disordered" evidence="14">
    <location>
        <begin position="1"/>
        <end position="89"/>
    </location>
</feature>
<comment type="caution">
    <text evidence="16">The sequence shown here is derived from an EMBL/GenBank/DDBJ whole genome shotgun (WGS) entry which is preliminary data.</text>
</comment>
<evidence type="ECO:0000256" key="14">
    <source>
        <dbReference type="SAM" id="MobiDB-lite"/>
    </source>
</evidence>
<keyword evidence="4 13" id="KW-0328">Glycosyltransferase</keyword>
<keyword evidence="8 13" id="KW-0472">Membrane</keyword>
<evidence type="ECO:0000256" key="10">
    <source>
        <dbReference type="ARBA" id="ARBA00024009"/>
    </source>
</evidence>
<evidence type="ECO:0000256" key="11">
    <source>
        <dbReference type="ARBA" id="ARBA00038055"/>
    </source>
</evidence>
<evidence type="ECO:0000256" key="13">
    <source>
        <dbReference type="RuleBase" id="RU366040"/>
    </source>
</evidence>
<sequence length="876" mass="98579">MAHFNPFEDSQRNHAQYNPSPVPTSSPYPTQPRPRYPPQPAAYPSYQLRDDGDVGYGPGRRSPAWVAGEEDDEELKPLTAAGPNSSSTFLNSDPYLSGGPELPIARPNSARPSFHSVASEFIRRQTAPKRGATIKKVKLTNGHFIRSYPVPGPISSAVEAKWLGDKSINEFTHMRYTAATCDPDDFTPENGWKLKTAGYNRETELLIAITNNEDKILYARTLHNVMLNIRDICNTNASKFWKRSAEDGQPGWQKIVVALVADGLGPMDKQVLDVLQTIGVFQDGVLKKEVDGKKTVAHIFEYTTQLSIDATPQLVLPHPGDEKNLVPVQIIFVLKQDNAKKINSHRWLFNAIGKQLNPEICVLLDAGTKPGHKAIYHLWEAFYNNPNLGGACGEIHAMIKKGVKLFNPLVAAQNFEYKMSNILDKPLESTFGFLAEDRILCFELVAKAHEKWVLQYVKPSKAETDVPEQAAELISQRRRWLNGSFAASVYSVAHFFRLYRSSHNPIRMFFFHIQALYNLCSLVFSWFALANLWLTFSIVIQLLPQSSHIYLFGTEEITHWVNLVFQWIYMAFLILQFILALGNRPKGEKGLYILTFCVYAFLSLYLIVCSVILSVKAFQGALGMDGSIEDKLKSLFNSTNGVMVAALMSTIGIYLIASFLYRDPWHMFSSFPQYMLLAPSFTNVLNVYAFSNLHDISWGTKGSDKGEALPAVSSMKKDGEAPEVEDTQRSQEELDESFKEVVQRAVKPFKVDEEVEKPSADDENRTFRTRLVGIWLLSNAALAISIQTLNGIDDTQTLVEACLPDDFNPNNGSIVVSMNGTCIENALKLDNAELQDKQQIYFRILLWATFGLSMVRFIGCVWYWLARQLGRCCRKN</sequence>
<evidence type="ECO:0000256" key="2">
    <source>
        <dbReference type="ARBA" id="ARBA00012543"/>
    </source>
</evidence>
<comment type="function">
    <text evidence="10 13">Polymerizes chitin, a structural polymer of the cell wall and septum, by transferring the sugar moiety of UDP-GlcNAc to the non-reducing end of the growing chitin polymer.</text>
</comment>
<evidence type="ECO:0000313" key="16">
    <source>
        <dbReference type="EMBL" id="TYJ52995.1"/>
    </source>
</evidence>
<comment type="similarity">
    <text evidence="11">Belongs to the chitin synthase family. Class III subfamily.</text>
</comment>
<dbReference type="GO" id="GO:0071555">
    <property type="term" value="P:cell wall organization"/>
    <property type="evidence" value="ECO:0007669"/>
    <property type="project" value="UniProtKB-KW"/>
</dbReference>
<keyword evidence="7 13" id="KW-1133">Transmembrane helix</keyword>
<dbReference type="SUPFAM" id="SSF53448">
    <property type="entry name" value="Nucleotide-diphospho-sugar transferases"/>
    <property type="match status" value="1"/>
</dbReference>
<evidence type="ECO:0000256" key="1">
    <source>
        <dbReference type="ARBA" id="ARBA00004651"/>
    </source>
</evidence>
<evidence type="ECO:0000256" key="3">
    <source>
        <dbReference type="ARBA" id="ARBA00022475"/>
    </source>
</evidence>
<feature type="transmembrane region" description="Helical" evidence="13">
    <location>
        <begin position="641"/>
        <end position="661"/>
    </location>
</feature>
<dbReference type="EC" id="2.4.1.16" evidence="2 13"/>
<feature type="compositionally biased region" description="Basic and acidic residues" evidence="14">
    <location>
        <begin position="715"/>
        <end position="731"/>
    </location>
</feature>
<feature type="domain" description="Chitin synthase N-terminal" evidence="15">
    <location>
        <begin position="133"/>
        <end position="204"/>
    </location>
</feature>
<dbReference type="Proteomes" id="UP000322245">
    <property type="component" value="Unassembled WGS sequence"/>
</dbReference>
<dbReference type="InterPro" id="IPR029044">
    <property type="entry name" value="Nucleotide-diphossugar_trans"/>
</dbReference>
<evidence type="ECO:0000259" key="15">
    <source>
        <dbReference type="Pfam" id="PF08407"/>
    </source>
</evidence>
<reference evidence="16 17" key="1">
    <citation type="submission" date="2017-05" db="EMBL/GenBank/DDBJ databases">
        <title>The Genome Sequence of Tsuchiyaea wingfieldii DSM 27421.</title>
        <authorList>
            <person name="Cuomo C."/>
            <person name="Passer A."/>
            <person name="Billmyre B."/>
            <person name="Heitman J."/>
        </authorList>
    </citation>
    <scope>NUCLEOTIDE SEQUENCE [LARGE SCALE GENOMIC DNA]</scope>
    <source>
        <strain evidence="16 17">DSM 27421</strain>
    </source>
</reference>